<organism evidence="1 2">
    <name type="scientific">Hymenobacter perfusus</name>
    <dbReference type="NCBI Taxonomy" id="1236770"/>
    <lineage>
        <taxon>Bacteria</taxon>
        <taxon>Pseudomonadati</taxon>
        <taxon>Bacteroidota</taxon>
        <taxon>Cytophagia</taxon>
        <taxon>Cytophagales</taxon>
        <taxon>Hymenobacteraceae</taxon>
        <taxon>Hymenobacter</taxon>
    </lineage>
</organism>
<dbReference type="RefSeq" id="WP_125440512.1">
    <property type="nucleotide sequence ID" value="NZ_RWIU01000010.1"/>
</dbReference>
<accession>A0A3R9US35</accession>
<reference evidence="1 2" key="1">
    <citation type="submission" date="2018-12" db="EMBL/GenBank/DDBJ databases">
        <authorList>
            <person name="Feng G."/>
            <person name="Zhu H."/>
        </authorList>
    </citation>
    <scope>NUCLEOTIDE SEQUENCE [LARGE SCALE GENOMIC DNA]</scope>
    <source>
        <strain evidence="1 2">LMG 26000</strain>
    </source>
</reference>
<gene>
    <name evidence="1" type="ORF">EI293_20945</name>
</gene>
<sequence length="102" mass="11070">MARLTAEQQHEVQELLKKLPLLELINQHLQDQHQGGEYEVVAIQVQPKAAVANIAAEEVGLIAPAVKSLVADAPRSCRCPHGRTGVSVVSRNGSIRCRCTHS</sequence>
<keyword evidence="2" id="KW-1185">Reference proteome</keyword>
<dbReference type="Proteomes" id="UP000270291">
    <property type="component" value="Unassembled WGS sequence"/>
</dbReference>
<dbReference type="EMBL" id="RWIU01000010">
    <property type="protein sequence ID" value="RSK38992.1"/>
    <property type="molecule type" value="Genomic_DNA"/>
</dbReference>
<protein>
    <submittedName>
        <fullName evidence="1">Uncharacterized protein</fullName>
    </submittedName>
</protein>
<evidence type="ECO:0000313" key="1">
    <source>
        <dbReference type="EMBL" id="RSK38992.1"/>
    </source>
</evidence>
<comment type="caution">
    <text evidence="1">The sequence shown here is derived from an EMBL/GenBank/DDBJ whole genome shotgun (WGS) entry which is preliminary data.</text>
</comment>
<dbReference type="AlphaFoldDB" id="A0A3R9US35"/>
<proteinExistence type="predicted"/>
<evidence type="ECO:0000313" key="2">
    <source>
        <dbReference type="Proteomes" id="UP000270291"/>
    </source>
</evidence>
<name>A0A3R9US35_9BACT</name>